<proteinExistence type="predicted"/>
<evidence type="ECO:0000313" key="2">
    <source>
        <dbReference type="Proteomes" id="UP001163603"/>
    </source>
</evidence>
<reference evidence="2" key="1">
    <citation type="journal article" date="2023" name="G3 (Bethesda)">
        <title>Genome assembly and association tests identify interacting loci associated with vigor, precocity, and sex in interspecific pistachio rootstocks.</title>
        <authorList>
            <person name="Palmer W."/>
            <person name="Jacygrad E."/>
            <person name="Sagayaradj S."/>
            <person name="Cavanaugh K."/>
            <person name="Han R."/>
            <person name="Bertier L."/>
            <person name="Beede B."/>
            <person name="Kafkas S."/>
            <person name="Golino D."/>
            <person name="Preece J."/>
            <person name="Michelmore R."/>
        </authorList>
    </citation>
    <scope>NUCLEOTIDE SEQUENCE [LARGE SCALE GENOMIC DNA]</scope>
</reference>
<evidence type="ECO:0000313" key="1">
    <source>
        <dbReference type="EMBL" id="KAJ0013623.1"/>
    </source>
</evidence>
<gene>
    <name evidence="1" type="ORF">Pint_20789</name>
</gene>
<organism evidence="1 2">
    <name type="scientific">Pistacia integerrima</name>
    <dbReference type="NCBI Taxonomy" id="434235"/>
    <lineage>
        <taxon>Eukaryota</taxon>
        <taxon>Viridiplantae</taxon>
        <taxon>Streptophyta</taxon>
        <taxon>Embryophyta</taxon>
        <taxon>Tracheophyta</taxon>
        <taxon>Spermatophyta</taxon>
        <taxon>Magnoliopsida</taxon>
        <taxon>eudicotyledons</taxon>
        <taxon>Gunneridae</taxon>
        <taxon>Pentapetalae</taxon>
        <taxon>rosids</taxon>
        <taxon>malvids</taxon>
        <taxon>Sapindales</taxon>
        <taxon>Anacardiaceae</taxon>
        <taxon>Pistacia</taxon>
    </lineage>
</organism>
<keyword evidence="2" id="KW-1185">Reference proteome</keyword>
<sequence>MAGREDREYTNPRDPKDKKWGKGRDKIDDEDITFQRMVAKGPSTTMSVPYFIAAPQPRRRKQAKKSSGFRKRCLQMVKQRKTRFYILGRCAVCKSITLLENVVAIFMGEAVTWPLLLYTLQYAKYTITLWGLGWPTVKAWCCVDDMNHSCHYVLDATDNEPWGPHGTALAEIAQATKKFSECQLVMNVLWTRLGETGKDWRYVYKLRGDGSQAAFPELVQENRIIYVLHANENVDLLNL</sequence>
<protein>
    <submittedName>
        <fullName evidence="1">Uncharacterized protein</fullName>
    </submittedName>
</protein>
<comment type="caution">
    <text evidence="1">The sequence shown here is derived from an EMBL/GenBank/DDBJ whole genome shotgun (WGS) entry which is preliminary data.</text>
</comment>
<dbReference type="EMBL" id="CM047748">
    <property type="protein sequence ID" value="KAJ0013623.1"/>
    <property type="molecule type" value="Genomic_DNA"/>
</dbReference>
<name>A0ACC0XBG5_9ROSI</name>
<dbReference type="Proteomes" id="UP001163603">
    <property type="component" value="Chromosome 13"/>
</dbReference>
<accession>A0ACC0XBG5</accession>